<dbReference type="eggNOG" id="KOG4055">
    <property type="taxonomic scope" value="Eukaryota"/>
</dbReference>
<comment type="caution">
    <text evidence="2">The sequence shown here is derived from an EMBL/GenBank/DDBJ whole genome shotgun (WGS) entry which is preliminary data.</text>
</comment>
<dbReference type="PANTHER" id="PTHR13507">
    <property type="entry name" value="PRKR-INTERACTING PROTEIN 1"/>
    <property type="match status" value="1"/>
</dbReference>
<reference evidence="2 3" key="1">
    <citation type="journal article" date="2012" name="BMC Genomics">
        <title>Comparative genomic analysis and phylogenetic position of Theileria equi.</title>
        <authorList>
            <person name="Kappmeyer L.S."/>
            <person name="Thiagarajan M."/>
            <person name="Herndon D.R."/>
            <person name="Ramsay J.D."/>
            <person name="Caler E."/>
            <person name="Djikeng A."/>
            <person name="Gillespie J.J."/>
            <person name="Lau A.O."/>
            <person name="Roalson E.H."/>
            <person name="Silva J.C."/>
            <person name="Silva M.G."/>
            <person name="Suarez C.E."/>
            <person name="Ueti M.W."/>
            <person name="Nene V.M."/>
            <person name="Mealey R.H."/>
            <person name="Knowles D.P."/>
            <person name="Brayton K.A."/>
        </authorList>
    </citation>
    <scope>NUCLEOTIDE SEQUENCE [LARGE SCALE GENOMIC DNA]</scope>
    <source>
        <strain evidence="2 3">WA</strain>
    </source>
</reference>
<gene>
    <name evidence="2" type="ORF">BEWA_042880</name>
</gene>
<name>L1LFQ9_THEEQ</name>
<evidence type="ECO:0000256" key="1">
    <source>
        <dbReference type="SAM" id="MobiDB-lite"/>
    </source>
</evidence>
<keyword evidence="3" id="KW-1185">Reference proteome</keyword>
<dbReference type="GO" id="GO:0005730">
    <property type="term" value="C:nucleolus"/>
    <property type="evidence" value="ECO:0007669"/>
    <property type="project" value="TreeGrafter"/>
</dbReference>
<dbReference type="Pfam" id="PF06658">
    <property type="entry name" value="DUF1168"/>
    <property type="match status" value="1"/>
</dbReference>
<dbReference type="GO" id="GO:0019901">
    <property type="term" value="F:protein kinase binding"/>
    <property type="evidence" value="ECO:0007669"/>
    <property type="project" value="TreeGrafter"/>
</dbReference>
<evidence type="ECO:0000313" key="3">
    <source>
        <dbReference type="Proteomes" id="UP000031512"/>
    </source>
</evidence>
<organism evidence="2 3">
    <name type="scientific">Theileria equi strain WA</name>
    <dbReference type="NCBI Taxonomy" id="1537102"/>
    <lineage>
        <taxon>Eukaryota</taxon>
        <taxon>Sar</taxon>
        <taxon>Alveolata</taxon>
        <taxon>Apicomplexa</taxon>
        <taxon>Aconoidasida</taxon>
        <taxon>Piroplasmida</taxon>
        <taxon>Theileriidae</taxon>
        <taxon>Theileria</taxon>
    </lineage>
</organism>
<evidence type="ECO:0000313" key="2">
    <source>
        <dbReference type="EMBL" id="EKX74247.1"/>
    </source>
</evidence>
<dbReference type="STRING" id="1537102.L1LFQ9"/>
<dbReference type="RefSeq" id="XP_004833699.1">
    <property type="nucleotide sequence ID" value="XM_004833642.1"/>
</dbReference>
<feature type="compositionally biased region" description="Basic and acidic residues" evidence="1">
    <location>
        <begin position="116"/>
        <end position="129"/>
    </location>
</feature>
<protein>
    <submittedName>
        <fullName evidence="2">Uncharacterized protein</fullName>
    </submittedName>
</protein>
<dbReference type="AlphaFoldDB" id="L1LFQ9"/>
<feature type="compositionally biased region" description="Basic residues" evidence="1">
    <location>
        <begin position="100"/>
        <end position="115"/>
    </location>
</feature>
<dbReference type="KEGG" id="beq:BEWA_042880"/>
<dbReference type="OrthoDB" id="10067079at2759"/>
<dbReference type="VEuPathDB" id="PiroplasmaDB:BEWA_042880"/>
<dbReference type="GO" id="GO:0003725">
    <property type="term" value="F:double-stranded RNA binding"/>
    <property type="evidence" value="ECO:0007669"/>
    <property type="project" value="InterPro"/>
</dbReference>
<feature type="region of interest" description="Disordered" evidence="1">
    <location>
        <begin position="87"/>
        <end position="129"/>
    </location>
</feature>
<dbReference type="InterPro" id="IPR009548">
    <property type="entry name" value="Prkrip1"/>
</dbReference>
<accession>L1LFQ9</accession>
<proteinExistence type="predicted"/>
<dbReference type="GeneID" id="15807695"/>
<dbReference type="PANTHER" id="PTHR13507:SF0">
    <property type="entry name" value="PRKR-INTERACTING PROTEIN 1"/>
    <property type="match status" value="1"/>
</dbReference>
<sequence>MTNEEEKVLLSTGKCLVMPLVSKNDNKEEEEDKVVTERIYNVWGSSSGAGSDFLNLYRRSRNIEMKRVEEMERAWREDMEKKLFQAKRLHRIQKESEKTAKKKMKRDKKKQKIRALRKEGSKQETNDTT</sequence>
<dbReference type="Proteomes" id="UP000031512">
    <property type="component" value="Unassembled WGS sequence"/>
</dbReference>
<dbReference type="GO" id="GO:0004860">
    <property type="term" value="F:protein kinase inhibitor activity"/>
    <property type="evidence" value="ECO:0007669"/>
    <property type="project" value="TreeGrafter"/>
</dbReference>
<dbReference type="EMBL" id="ACOU01000002">
    <property type="protein sequence ID" value="EKX74247.1"/>
    <property type="molecule type" value="Genomic_DNA"/>
</dbReference>